<dbReference type="EMBL" id="CP101717">
    <property type="protein sequence ID" value="WLD58337.1"/>
    <property type="molecule type" value="Genomic_DNA"/>
</dbReference>
<feature type="compositionally biased region" description="Basic and acidic residues" evidence="1">
    <location>
        <begin position="13"/>
        <end position="23"/>
    </location>
</feature>
<protein>
    <submittedName>
        <fullName evidence="2">Uncharacterized protein</fullName>
    </submittedName>
</protein>
<organism evidence="2">
    <name type="scientific">Salinispirillum sp. LH 10-3-1</name>
    <dbReference type="NCBI Taxonomy" id="2952525"/>
    <lineage>
        <taxon>Bacteria</taxon>
        <taxon>Pseudomonadati</taxon>
        <taxon>Pseudomonadota</taxon>
        <taxon>Gammaproteobacteria</taxon>
        <taxon>Oceanospirillales</taxon>
        <taxon>Saccharospirillaceae</taxon>
        <taxon>Salinispirillum</taxon>
    </lineage>
</organism>
<gene>
    <name evidence="2" type="ORF">NFC81_00745</name>
</gene>
<feature type="compositionally biased region" description="Polar residues" evidence="1">
    <location>
        <begin position="1"/>
        <end position="11"/>
    </location>
</feature>
<feature type="region of interest" description="Disordered" evidence="1">
    <location>
        <begin position="1"/>
        <end position="23"/>
    </location>
</feature>
<proteinExistence type="predicted"/>
<evidence type="ECO:0000256" key="1">
    <source>
        <dbReference type="SAM" id="MobiDB-lite"/>
    </source>
</evidence>
<dbReference type="RefSeq" id="WP_304995623.1">
    <property type="nucleotide sequence ID" value="NZ_CP101717.1"/>
</dbReference>
<sequence>MTPQQTVQATESRPIDRDGRRFQVEPDRTSATRRVRYVETCLPTNGDCKVCQITG</sequence>
<dbReference type="AlphaFoldDB" id="A0AB38YGB5"/>
<name>A0AB38YGB5_9GAMM</name>
<reference evidence="2" key="1">
    <citation type="submission" date="2022-07" db="EMBL/GenBank/DDBJ databases">
        <title>Complete genome sequence of Salinispirillum sp. LH10-3-1 capable of multiple carbohydrate inversion isolated from a soda lake.</title>
        <authorList>
            <person name="Liu J."/>
            <person name="Zhai Y."/>
            <person name="Zhang H."/>
            <person name="Yang H."/>
            <person name="Qu J."/>
            <person name="Li J."/>
        </authorList>
    </citation>
    <scope>NUCLEOTIDE SEQUENCE</scope>
    <source>
        <strain evidence="2">LH 10-3-1</strain>
    </source>
</reference>
<evidence type="ECO:0000313" key="2">
    <source>
        <dbReference type="EMBL" id="WLD58337.1"/>
    </source>
</evidence>
<accession>A0AB38YGB5</accession>